<keyword evidence="3" id="KW-0063">Aspartyl esterase</keyword>
<keyword evidence="2" id="KW-0378">Hydrolase</keyword>
<dbReference type="EMBL" id="CP026605">
    <property type="protein sequence ID" value="AWB69259.1"/>
    <property type="molecule type" value="Genomic_DNA"/>
</dbReference>
<evidence type="ECO:0000256" key="3">
    <source>
        <dbReference type="ARBA" id="ARBA00023085"/>
    </source>
</evidence>
<dbReference type="GO" id="GO:0030599">
    <property type="term" value="F:pectinesterase activity"/>
    <property type="evidence" value="ECO:0007669"/>
    <property type="project" value="InterPro"/>
</dbReference>
<dbReference type="PANTHER" id="PTHR31321:SF57">
    <property type="entry name" value="PECTINESTERASE 53-RELATED"/>
    <property type="match status" value="1"/>
</dbReference>
<evidence type="ECO:0000313" key="6">
    <source>
        <dbReference type="Proteomes" id="UP000244441"/>
    </source>
</evidence>
<dbReference type="InterPro" id="IPR011050">
    <property type="entry name" value="Pectin_lyase_fold/virulence"/>
</dbReference>
<evidence type="ECO:0000256" key="1">
    <source>
        <dbReference type="ARBA" id="ARBA00008891"/>
    </source>
</evidence>
<dbReference type="InterPro" id="IPR000070">
    <property type="entry name" value="Pectinesterase_cat"/>
</dbReference>
<dbReference type="SUPFAM" id="SSF51126">
    <property type="entry name" value="Pectin lyase-like"/>
    <property type="match status" value="1"/>
</dbReference>
<dbReference type="OrthoDB" id="5592990at2"/>
<dbReference type="Gene3D" id="2.60.40.1080">
    <property type="match status" value="1"/>
</dbReference>
<dbReference type="Gene3D" id="2.60.120.560">
    <property type="entry name" value="Exo-inulinase, domain 1"/>
    <property type="match status" value="1"/>
</dbReference>
<evidence type="ECO:0000259" key="4">
    <source>
        <dbReference type="Pfam" id="PF01095"/>
    </source>
</evidence>
<dbReference type="Gene3D" id="2.60.40.2700">
    <property type="match status" value="1"/>
</dbReference>
<dbReference type="Gene3D" id="2.160.20.10">
    <property type="entry name" value="Single-stranded right-handed beta-helix, Pectin lyase-like"/>
    <property type="match status" value="1"/>
</dbReference>
<dbReference type="PANTHER" id="PTHR31321">
    <property type="entry name" value="ACYL-COA THIOESTER HYDROLASE YBHC-RELATED"/>
    <property type="match status" value="1"/>
</dbReference>
<dbReference type="InterPro" id="IPR012334">
    <property type="entry name" value="Pectin_lyas_fold"/>
</dbReference>
<name>A0A2S0VYG4_9ALTE</name>
<keyword evidence="5" id="KW-0614">Plasmid</keyword>
<gene>
    <name evidence="5" type="ORF">C2869_22325</name>
</gene>
<dbReference type="AlphaFoldDB" id="A0A2S0VYG4"/>
<protein>
    <submittedName>
        <fullName evidence="5">Pectin methylesterase</fullName>
    </submittedName>
</protein>
<geneLocation type="plasmid" evidence="5">
    <name>unnamed1</name>
</geneLocation>
<reference evidence="5 6" key="1">
    <citation type="submission" date="2018-01" db="EMBL/GenBank/DDBJ databases">
        <title>Genome sequence of a Cantenovulum-like bacteria.</title>
        <authorList>
            <person name="Tan W.R."/>
            <person name="Lau N.-S."/>
            <person name="Go F."/>
            <person name="Amirul A.-A.A."/>
        </authorList>
    </citation>
    <scope>NUCLEOTIDE SEQUENCE [LARGE SCALE GENOMIC DNA]</scope>
    <source>
        <strain evidence="5 6">CCB-QB4</strain>
        <plasmid evidence="6">Plasmid unnamed1</plasmid>
    </source>
</reference>
<dbReference type="KEGG" id="cate:C2869_22325"/>
<evidence type="ECO:0000313" key="5">
    <source>
        <dbReference type="EMBL" id="AWB69259.1"/>
    </source>
</evidence>
<dbReference type="GO" id="GO:0042545">
    <property type="term" value="P:cell wall modification"/>
    <property type="evidence" value="ECO:0007669"/>
    <property type="project" value="InterPro"/>
</dbReference>
<proteinExistence type="inferred from homology"/>
<dbReference type="GO" id="GO:0009279">
    <property type="term" value="C:cell outer membrane"/>
    <property type="evidence" value="ECO:0007669"/>
    <property type="project" value="TreeGrafter"/>
</dbReference>
<organism evidence="5 6">
    <name type="scientific">Saccharobesus litoralis</name>
    <dbReference type="NCBI Taxonomy" id="2172099"/>
    <lineage>
        <taxon>Bacteria</taxon>
        <taxon>Pseudomonadati</taxon>
        <taxon>Pseudomonadota</taxon>
        <taxon>Gammaproteobacteria</taxon>
        <taxon>Alteromonadales</taxon>
        <taxon>Alteromonadaceae</taxon>
        <taxon>Saccharobesus</taxon>
    </lineage>
</organism>
<evidence type="ECO:0000256" key="2">
    <source>
        <dbReference type="ARBA" id="ARBA00022801"/>
    </source>
</evidence>
<dbReference type="Pfam" id="PF01095">
    <property type="entry name" value="Pectinesterase"/>
    <property type="match status" value="1"/>
</dbReference>
<dbReference type="Proteomes" id="UP000244441">
    <property type="component" value="Plasmid unnamed1"/>
</dbReference>
<accession>A0A2S0VYG4</accession>
<sequence>MNNAPSGTLTVNGIKNADGEFQANDTVSVSHNLADEDGLGDVSYEWHIDGVLVASTDSYTLVDADAGKTFTVSASYTDGFGNPHTVTTDAQAIASALITPVTVFTCPENDSDVYFCDDFENGSLAKWNDLISTYGLDAPGVFDVLDDGVSQSMRFTAGTRGGNKVDGELILVKGDQFTNVPNNYALEYRIRPRNNSNTGNKYLFAMLRYESPLNWYLGGLNMQSSTSSTQVEAGYASTADEIQRKLQVKAPIELGEKGGTTDGVWYTVRFDAIDDTLTAYLDGQQLGSWQDDKALYNAAGLIGFYTYNRSFEVDYVKVFNPAIKPVQLALNYTATEWVSAAGSDPLAINVSAIQNDGSTADTFTAISSDSAIVEVSVNGNTVTLTPKAQGNAQIVFTAGSDKTVQKILNANIEPAWIMPTTDYGNLGGAVSPDLGATGQYIDGKFAITFDNTPTGLGTTGEVRIFNANGDLVDRIKASGETNEIGLSADNKTRVLNQALLTLNGNQLIIEPHRGVINYNETYTVTIGNNVVLGAKLNGMDFNGLGDNAGWQVSTQAQGPDASATSITVDDDGDADFRTVQAALTWVMQNTAQDAAITINVKNGTYNERLYLRNKDNLSIIGESRDGVNIAAENYEGINTGSGKGTDVGSKPAGGRSLFLVEGGDLLTLENLTITNTHVRTGSGDQAETLYFNSKTGRLIARDANFISEQDTLLMKGYNWFYNSKVAGNVDFIWGYSVATVFENSQIVTLGDSKVTAKGETTSSGGYVLQARTENASDPGFVFLNSELSHAAGPKGVTVQAGSTYLARSGGDAKVFDNVTFVNTKMADHIATIGWAYKGINSQPAPTPETASAASGWKEYNSMDANGNPLDMSSRCDNNGSCYELTQQEYENQFCSRAQVFAGFNNGAGWDPHPTDTSDDHCPSAKAEAWKEGAAVLGGSGTSASGSIVTQSANEVTMTAKGGKFESAKVSFYLVSQEVTGDFEITANLNSISGGILRENSSYQFPAGLMMCICDGSAATVGTMAHIGVNDINGSAKTLADASVDYVASYGHFTSTAADASWGKTGSTAVVPGDDLYFKLKRDGNDYYVYYSTDGGVNYNQYGASNLSDLPASVKVGMFAAPNGSSNEPTIVWKDIKISQ</sequence>
<comment type="similarity">
    <text evidence="1">Belongs to the pectinesterase family.</text>
</comment>
<keyword evidence="6" id="KW-1185">Reference proteome</keyword>
<dbReference type="Gene3D" id="2.60.120.200">
    <property type="match status" value="1"/>
</dbReference>
<feature type="domain" description="Pectinesterase catalytic" evidence="4">
    <location>
        <begin position="566"/>
        <end position="835"/>
    </location>
</feature>